<dbReference type="GO" id="GO:0009231">
    <property type="term" value="P:riboflavin biosynthetic process"/>
    <property type="evidence" value="ECO:0007669"/>
    <property type="project" value="InterPro"/>
</dbReference>
<dbReference type="InterPro" id="IPR015864">
    <property type="entry name" value="FAD_synthase"/>
</dbReference>
<dbReference type="GO" id="GO:0008531">
    <property type="term" value="F:riboflavin kinase activity"/>
    <property type="evidence" value="ECO:0007669"/>
    <property type="project" value="UniProtKB-UniRule"/>
</dbReference>
<evidence type="ECO:0000313" key="17">
    <source>
        <dbReference type="EMBL" id="AJQ27683.1"/>
    </source>
</evidence>
<evidence type="ECO:0000313" key="18">
    <source>
        <dbReference type="Proteomes" id="UP000005361"/>
    </source>
</evidence>
<gene>
    <name evidence="17" type="ORF">JBW_02337</name>
</gene>
<dbReference type="UniPathway" id="UPA00277">
    <property type="reaction ID" value="UER00407"/>
</dbReference>
<evidence type="ECO:0000256" key="13">
    <source>
        <dbReference type="ARBA" id="ARBA00047880"/>
    </source>
</evidence>
<protein>
    <recommendedName>
        <fullName evidence="15">Riboflavin biosynthesis protein</fullName>
    </recommendedName>
    <domain>
        <recommendedName>
            <fullName evidence="15">Riboflavin kinase</fullName>
            <ecNumber evidence="15">2.7.1.26</ecNumber>
        </recommendedName>
        <alternativeName>
            <fullName evidence="15">Flavokinase</fullName>
        </alternativeName>
    </domain>
    <domain>
        <recommendedName>
            <fullName evidence="15">FMN adenylyltransferase</fullName>
            <ecNumber evidence="15">2.7.7.2</ecNumber>
        </recommendedName>
        <alternativeName>
            <fullName evidence="15">FAD pyrophosphorylase</fullName>
        </alternativeName>
        <alternativeName>
            <fullName evidence="15">FAD synthase</fullName>
        </alternativeName>
    </domain>
</protein>
<evidence type="ECO:0000256" key="14">
    <source>
        <dbReference type="ARBA" id="ARBA00049494"/>
    </source>
</evidence>
<dbReference type="UniPathway" id="UPA00276">
    <property type="reaction ID" value="UER00406"/>
</dbReference>
<reference evidence="17 18" key="1">
    <citation type="journal article" date="2015" name="Genome Announc.">
        <title>Complete Genome Sequence of Pelosinus fermentans JBW45, a Member of a Remarkably Competitive Group of Negativicutes in the Firmicutes Phylum.</title>
        <authorList>
            <person name="De Leon K.B."/>
            <person name="Utturkar S.M."/>
            <person name="Camilleri L.B."/>
            <person name="Elias D.A."/>
            <person name="Arkin A.P."/>
            <person name="Fields M.W."/>
            <person name="Brown S.D."/>
            <person name="Wall J.D."/>
        </authorList>
    </citation>
    <scope>NUCLEOTIDE SEQUENCE [LARGE SCALE GENOMIC DNA]</scope>
    <source>
        <strain evidence="17 18">JBW45</strain>
    </source>
</reference>
<dbReference type="Proteomes" id="UP000005361">
    <property type="component" value="Chromosome"/>
</dbReference>
<evidence type="ECO:0000259" key="16">
    <source>
        <dbReference type="SMART" id="SM00904"/>
    </source>
</evidence>
<dbReference type="PANTHER" id="PTHR22749:SF6">
    <property type="entry name" value="RIBOFLAVIN KINASE"/>
    <property type="match status" value="1"/>
</dbReference>
<evidence type="ECO:0000256" key="5">
    <source>
        <dbReference type="ARBA" id="ARBA00022643"/>
    </source>
</evidence>
<evidence type="ECO:0000256" key="9">
    <source>
        <dbReference type="ARBA" id="ARBA00022777"/>
    </source>
</evidence>
<evidence type="ECO:0000256" key="2">
    <source>
        <dbReference type="ARBA" id="ARBA00004726"/>
    </source>
</evidence>
<keyword evidence="12" id="KW-0511">Multifunctional enzyme</keyword>
<dbReference type="KEGG" id="pft:JBW_02337"/>
<name>I8TZE6_9FIRM</name>
<dbReference type="NCBIfam" id="TIGR00083">
    <property type="entry name" value="ribF"/>
    <property type="match status" value="1"/>
</dbReference>
<dbReference type="Pfam" id="PF01687">
    <property type="entry name" value="Flavokinase"/>
    <property type="match status" value="1"/>
</dbReference>
<dbReference type="GO" id="GO:0003919">
    <property type="term" value="F:FMN adenylyltransferase activity"/>
    <property type="evidence" value="ECO:0007669"/>
    <property type="project" value="UniProtKB-UniRule"/>
</dbReference>
<dbReference type="CDD" id="cd02064">
    <property type="entry name" value="FAD_synthetase_N"/>
    <property type="match status" value="1"/>
</dbReference>
<keyword evidence="8 15" id="KW-0547">Nucleotide-binding</keyword>
<dbReference type="InterPro" id="IPR023468">
    <property type="entry name" value="Riboflavin_kinase"/>
</dbReference>
<proteinExistence type="inferred from homology"/>
<dbReference type="NCBIfam" id="NF004160">
    <property type="entry name" value="PRK05627.1-3"/>
    <property type="match status" value="1"/>
</dbReference>
<keyword evidence="7 15" id="KW-0548">Nucleotidyltransferase</keyword>
<dbReference type="PANTHER" id="PTHR22749">
    <property type="entry name" value="RIBOFLAVIN KINASE/FMN ADENYLYLTRANSFERASE"/>
    <property type="match status" value="1"/>
</dbReference>
<reference evidence="18" key="2">
    <citation type="submission" date="2015-02" db="EMBL/GenBank/DDBJ databases">
        <title>Complete Genome Sequence of Pelosinus fermentans JBW45.</title>
        <authorList>
            <person name="De Leon K.B."/>
            <person name="Utturkar S.M."/>
            <person name="Camilleri L.B."/>
            <person name="Arkin A.P."/>
            <person name="Fields M.W."/>
            <person name="Brown S.D."/>
            <person name="Wall J.D."/>
        </authorList>
    </citation>
    <scope>NUCLEOTIDE SEQUENCE [LARGE SCALE GENOMIC DNA]</scope>
    <source>
        <strain evidence="18">JBW45</strain>
    </source>
</reference>
<dbReference type="FunFam" id="3.40.50.620:FF:000021">
    <property type="entry name" value="Riboflavin biosynthesis protein"/>
    <property type="match status" value="1"/>
</dbReference>
<comment type="similarity">
    <text evidence="15">Belongs to the ribF family.</text>
</comment>
<evidence type="ECO:0000256" key="15">
    <source>
        <dbReference type="PIRNR" id="PIRNR004491"/>
    </source>
</evidence>
<dbReference type="GO" id="GO:0006747">
    <property type="term" value="P:FAD biosynthetic process"/>
    <property type="evidence" value="ECO:0007669"/>
    <property type="project" value="UniProtKB-UniRule"/>
</dbReference>
<feature type="domain" description="Riboflavin kinase" evidence="16">
    <location>
        <begin position="182"/>
        <end position="306"/>
    </location>
</feature>
<keyword evidence="10 15" id="KW-0274">FAD</keyword>
<dbReference type="RefSeq" id="WP_007956405.1">
    <property type="nucleotide sequence ID" value="NZ_CP010978.1"/>
</dbReference>
<comment type="catalytic activity">
    <reaction evidence="14 15">
        <text>FMN + ATP + H(+) = FAD + diphosphate</text>
        <dbReference type="Rhea" id="RHEA:17237"/>
        <dbReference type="ChEBI" id="CHEBI:15378"/>
        <dbReference type="ChEBI" id="CHEBI:30616"/>
        <dbReference type="ChEBI" id="CHEBI:33019"/>
        <dbReference type="ChEBI" id="CHEBI:57692"/>
        <dbReference type="ChEBI" id="CHEBI:58210"/>
        <dbReference type="EC" id="2.7.7.2"/>
    </reaction>
</comment>
<evidence type="ECO:0000256" key="4">
    <source>
        <dbReference type="ARBA" id="ARBA00022630"/>
    </source>
</evidence>
<dbReference type="PIRSF" id="PIRSF004491">
    <property type="entry name" value="FAD_Synth"/>
    <property type="match status" value="1"/>
</dbReference>
<dbReference type="EC" id="2.7.7.2" evidence="15"/>
<dbReference type="EC" id="2.7.1.26" evidence="15"/>
<dbReference type="SUPFAM" id="SSF52374">
    <property type="entry name" value="Nucleotidylyl transferase"/>
    <property type="match status" value="1"/>
</dbReference>
<evidence type="ECO:0000256" key="8">
    <source>
        <dbReference type="ARBA" id="ARBA00022741"/>
    </source>
</evidence>
<evidence type="ECO:0000256" key="11">
    <source>
        <dbReference type="ARBA" id="ARBA00022840"/>
    </source>
</evidence>
<dbReference type="SMART" id="SM00904">
    <property type="entry name" value="Flavokinase"/>
    <property type="match status" value="1"/>
</dbReference>
<keyword evidence="11 15" id="KW-0067">ATP-binding</keyword>
<comment type="function">
    <text evidence="1">Catalyzes the phosphorylation of riboflavin to FMN followed by the adenylation of FMN to FAD.</text>
</comment>
<dbReference type="GO" id="GO:0009398">
    <property type="term" value="P:FMN biosynthetic process"/>
    <property type="evidence" value="ECO:0007669"/>
    <property type="project" value="UniProtKB-UniRule"/>
</dbReference>
<dbReference type="SUPFAM" id="SSF82114">
    <property type="entry name" value="Riboflavin kinase-like"/>
    <property type="match status" value="1"/>
</dbReference>
<dbReference type="GO" id="GO:0005524">
    <property type="term" value="F:ATP binding"/>
    <property type="evidence" value="ECO:0007669"/>
    <property type="project" value="UniProtKB-UniRule"/>
</dbReference>
<dbReference type="InterPro" id="IPR015865">
    <property type="entry name" value="Riboflavin_kinase_bac/euk"/>
</dbReference>
<evidence type="ECO:0000256" key="12">
    <source>
        <dbReference type="ARBA" id="ARBA00023268"/>
    </source>
</evidence>
<dbReference type="Gene3D" id="3.40.50.620">
    <property type="entry name" value="HUPs"/>
    <property type="match status" value="1"/>
</dbReference>
<comment type="pathway">
    <text evidence="2 15">Cofactor biosynthesis; FAD biosynthesis; FAD from FMN: step 1/1.</text>
</comment>
<keyword evidence="5 15" id="KW-0288">FMN</keyword>
<dbReference type="FunFam" id="2.40.30.30:FF:000003">
    <property type="entry name" value="Riboflavin biosynthesis protein"/>
    <property type="match status" value="1"/>
</dbReference>
<evidence type="ECO:0000256" key="7">
    <source>
        <dbReference type="ARBA" id="ARBA00022695"/>
    </source>
</evidence>
<dbReference type="STRING" id="1192197.JBW_02337"/>
<keyword evidence="6 15" id="KW-0808">Transferase</keyword>
<dbReference type="InterPro" id="IPR023465">
    <property type="entry name" value="Riboflavin_kinase_dom_sf"/>
</dbReference>
<dbReference type="OrthoDB" id="9803667at2"/>
<organism evidence="17 18">
    <name type="scientific">Pelosinus fermentans JBW45</name>
    <dbReference type="NCBI Taxonomy" id="1192197"/>
    <lineage>
        <taxon>Bacteria</taxon>
        <taxon>Bacillati</taxon>
        <taxon>Bacillota</taxon>
        <taxon>Negativicutes</taxon>
        <taxon>Selenomonadales</taxon>
        <taxon>Sporomusaceae</taxon>
        <taxon>Pelosinus</taxon>
    </lineage>
</organism>
<dbReference type="Pfam" id="PF06574">
    <property type="entry name" value="FAD_syn"/>
    <property type="match status" value="1"/>
</dbReference>
<evidence type="ECO:0000256" key="1">
    <source>
        <dbReference type="ARBA" id="ARBA00002121"/>
    </source>
</evidence>
<dbReference type="InterPro" id="IPR002606">
    <property type="entry name" value="Riboflavin_kinase_bac"/>
</dbReference>
<dbReference type="AlphaFoldDB" id="I8TZE6"/>
<comment type="catalytic activity">
    <reaction evidence="13 15">
        <text>riboflavin + ATP = FMN + ADP + H(+)</text>
        <dbReference type="Rhea" id="RHEA:14357"/>
        <dbReference type="ChEBI" id="CHEBI:15378"/>
        <dbReference type="ChEBI" id="CHEBI:30616"/>
        <dbReference type="ChEBI" id="CHEBI:57986"/>
        <dbReference type="ChEBI" id="CHEBI:58210"/>
        <dbReference type="ChEBI" id="CHEBI:456216"/>
        <dbReference type="EC" id="2.7.1.26"/>
    </reaction>
</comment>
<dbReference type="HOGENOM" id="CLU_048437_0_2_9"/>
<comment type="pathway">
    <text evidence="3 15">Cofactor biosynthesis; FMN biosynthesis; FMN from riboflavin (ATP route): step 1/1.</text>
</comment>
<accession>I8TZE6</accession>
<sequence>MEVLNQLTTLKDQYPRITVALGTFDGVHIGHQKVISRSVESAKQLDGTSVVFTFSNHPLSIIAPERCPLQIITQDDKVELIEKLGVDILLNIPFTAEFLKLSASQFIRLLLDQLNPKHILIGPNYFFGYKRCGTPELLQKSGLQYGFTTEINPTVYVDDVMVSSTLIRQMITAGQVDQAATLLGRPVTLKGRVIHGAKRGRLLGYPTINLGIASDLAVPQNGVYAVELIIQDNQYNGIANVGTNPTFHDIGRRIEVHILDFSGDLYGEAVTVRFLNHIRNEQTFSNSEELKSQIAKDIMAAQKYYQTSQGK</sequence>
<evidence type="ECO:0000256" key="3">
    <source>
        <dbReference type="ARBA" id="ARBA00005201"/>
    </source>
</evidence>
<dbReference type="NCBIfam" id="NF004162">
    <property type="entry name" value="PRK05627.1-5"/>
    <property type="match status" value="1"/>
</dbReference>
<dbReference type="EMBL" id="CP010978">
    <property type="protein sequence ID" value="AJQ27683.1"/>
    <property type="molecule type" value="Genomic_DNA"/>
</dbReference>
<dbReference type="InterPro" id="IPR014729">
    <property type="entry name" value="Rossmann-like_a/b/a_fold"/>
</dbReference>
<evidence type="ECO:0000256" key="10">
    <source>
        <dbReference type="ARBA" id="ARBA00022827"/>
    </source>
</evidence>
<keyword evidence="9 15" id="KW-0418">Kinase</keyword>
<dbReference type="Gene3D" id="2.40.30.30">
    <property type="entry name" value="Riboflavin kinase-like"/>
    <property type="match status" value="1"/>
</dbReference>
<keyword evidence="4 15" id="KW-0285">Flavoprotein</keyword>
<evidence type="ECO:0000256" key="6">
    <source>
        <dbReference type="ARBA" id="ARBA00022679"/>
    </source>
</evidence>